<dbReference type="GO" id="GO:0004794">
    <property type="term" value="F:threonine deaminase activity"/>
    <property type="evidence" value="ECO:0007669"/>
    <property type="project" value="TreeGrafter"/>
</dbReference>
<proteinExistence type="inferred from homology"/>
<dbReference type="SUPFAM" id="SSF53686">
    <property type="entry name" value="Tryptophan synthase beta subunit-like PLP-dependent enzymes"/>
    <property type="match status" value="1"/>
</dbReference>
<dbReference type="SUPFAM" id="SSF110921">
    <property type="entry name" value="2-isopropylmalate synthase LeuA, allosteric (dimerisation) domain"/>
    <property type="match status" value="1"/>
</dbReference>
<dbReference type="GO" id="GO:0006565">
    <property type="term" value="P:L-serine catabolic process"/>
    <property type="evidence" value="ECO:0007669"/>
    <property type="project" value="TreeGrafter"/>
</dbReference>
<dbReference type="Gene3D" id="3.30.160.270">
    <property type="match status" value="1"/>
</dbReference>
<dbReference type="InterPro" id="IPR001926">
    <property type="entry name" value="TrpB-like_PALP"/>
</dbReference>
<evidence type="ECO:0000256" key="7">
    <source>
        <dbReference type="PIRSR" id="PIRSR604450-51"/>
    </source>
</evidence>
<dbReference type="Pfam" id="PF08502">
    <property type="entry name" value="LeuA_dimer"/>
    <property type="match status" value="1"/>
</dbReference>
<dbReference type="Gene3D" id="3.40.50.1100">
    <property type="match status" value="2"/>
</dbReference>
<dbReference type="InterPro" id="IPR036230">
    <property type="entry name" value="LeuA_allosteric_dom_sf"/>
</dbReference>
<dbReference type="NCBIfam" id="TIGR00260">
    <property type="entry name" value="thrC"/>
    <property type="match status" value="1"/>
</dbReference>
<dbReference type="OrthoDB" id="9778118at2"/>
<gene>
    <name evidence="9" type="ORF">LX73_2094</name>
</gene>
<dbReference type="GO" id="GO:0006567">
    <property type="term" value="P:L-threonine catabolic process"/>
    <property type="evidence" value="ECO:0007669"/>
    <property type="project" value="TreeGrafter"/>
</dbReference>
<dbReference type="SMART" id="SM00917">
    <property type="entry name" value="LeuA_dimer"/>
    <property type="match status" value="1"/>
</dbReference>
<evidence type="ECO:0000256" key="5">
    <source>
        <dbReference type="ARBA" id="ARBA00023239"/>
    </source>
</evidence>
<dbReference type="AlphaFoldDB" id="A0A5D3YH37"/>
<evidence type="ECO:0000313" key="10">
    <source>
        <dbReference type="Proteomes" id="UP000324595"/>
    </source>
</evidence>
<dbReference type="InterPro" id="IPR050147">
    <property type="entry name" value="Ser/Thr_Dehydratase"/>
</dbReference>
<reference evidence="9 10" key="1">
    <citation type="submission" date="2019-07" db="EMBL/GenBank/DDBJ databases">
        <title>Genomic Encyclopedia of Archaeal and Bacterial Type Strains, Phase II (KMG-II): from individual species to whole genera.</title>
        <authorList>
            <person name="Goeker M."/>
        </authorList>
    </citation>
    <scope>NUCLEOTIDE SEQUENCE [LARGE SCALE GENOMIC DNA]</scope>
    <source>
        <strain evidence="9 10">DSM 21935</strain>
    </source>
</reference>
<dbReference type="PANTHER" id="PTHR48078:SF6">
    <property type="entry name" value="L-THREONINE DEHYDRATASE CATABOLIC TDCB"/>
    <property type="match status" value="1"/>
</dbReference>
<dbReference type="GO" id="GO:0003852">
    <property type="term" value="F:2-isopropylmalate synthase activity"/>
    <property type="evidence" value="ECO:0007669"/>
    <property type="project" value="InterPro"/>
</dbReference>
<sequence>MATATTNYELKCVANGHINSAEETTTYCTQCDSVLWVDYDESSEDIQYPLEQLVPDPIKTNPTSLKELDRLSEKYGAAIFGKLEFEHPTGCFKDRGSYIEVQKAMELDADAICLASTGNMAASVAAYACYFNIPCFVFVPEKTTEAKLAQATIYDANIIRIKGSFSTCEQLCREFAKSGNYYLAGDFVFREEGQKSFTYELMDQGGEDIDYIFIPIGCGTNFGAIYKGYKEMKAAGSIDKIPKFVGIQPEQSSPVVEGIFKKEKIVKEQVQTMASSVAVPDPVDFYKVLDGIDNTDGMAMTVTEDEILDALKELAVQEGQFVEPAGAIPLAAFKKHNEKFRDKNCLFVMTGTGFKDTKVVAKHSLSSPVLSPDLDKVINYVNSGFIEMQKESWGKSRDTFMANLKMDEDHERLYNEYVSKINKKGKTLTNNEIEVLQSLVFDEDIDLEYPAEVLDYKLTMRKHGLVHAKVKLALQDREVITEAKGVGPIDAILSGIRSETDNILPLQVDNHEVDILSPDTDSLVMVTLTLSNEGQQWVSKGASPDTLEAVIQAFTKGLAIATKSTSRING</sequence>
<feature type="modified residue" description="N6-(pyridoxal phosphate)lysine" evidence="7">
    <location>
        <position position="93"/>
    </location>
</feature>
<keyword evidence="10" id="KW-1185">Reference proteome</keyword>
<keyword evidence="5" id="KW-0456">Lyase</keyword>
<comment type="cofactor">
    <cofactor evidence="1 7">
        <name>pyridoxal 5'-phosphate</name>
        <dbReference type="ChEBI" id="CHEBI:597326"/>
    </cofactor>
</comment>
<evidence type="ECO:0000256" key="4">
    <source>
        <dbReference type="ARBA" id="ARBA00022898"/>
    </source>
</evidence>
<accession>A0A5D3YH37</accession>
<evidence type="ECO:0000256" key="2">
    <source>
        <dbReference type="ARBA" id="ARBA00005517"/>
    </source>
</evidence>
<evidence type="ECO:0000313" key="9">
    <source>
        <dbReference type="EMBL" id="TYP92731.1"/>
    </source>
</evidence>
<protein>
    <recommendedName>
        <fullName evidence="6">Threonine synthase</fullName>
        <ecNumber evidence="6">4.2.3.1</ecNumber>
    </recommendedName>
</protein>
<dbReference type="Pfam" id="PF00291">
    <property type="entry name" value="PALP"/>
    <property type="match status" value="1"/>
</dbReference>
<dbReference type="Proteomes" id="UP000324595">
    <property type="component" value="Unassembled WGS sequence"/>
</dbReference>
<evidence type="ECO:0000259" key="8">
    <source>
        <dbReference type="SMART" id="SM00917"/>
    </source>
</evidence>
<dbReference type="GO" id="GO:0004795">
    <property type="term" value="F:threonine synthase activity"/>
    <property type="evidence" value="ECO:0007669"/>
    <property type="project" value="UniProtKB-UniRule"/>
</dbReference>
<dbReference type="InterPro" id="IPR004450">
    <property type="entry name" value="Thr_synthase-like"/>
</dbReference>
<evidence type="ECO:0000256" key="6">
    <source>
        <dbReference type="NCBIfam" id="TIGR00260"/>
    </source>
</evidence>
<dbReference type="EC" id="4.2.3.1" evidence="6"/>
<dbReference type="GO" id="GO:0009098">
    <property type="term" value="P:L-leucine biosynthetic process"/>
    <property type="evidence" value="ECO:0007669"/>
    <property type="project" value="InterPro"/>
</dbReference>
<dbReference type="InterPro" id="IPR013709">
    <property type="entry name" value="2-isopropylmalate_synth_dimer"/>
</dbReference>
<dbReference type="GO" id="GO:0009097">
    <property type="term" value="P:isoleucine biosynthetic process"/>
    <property type="evidence" value="ECO:0007669"/>
    <property type="project" value="TreeGrafter"/>
</dbReference>
<comment type="caution">
    <text evidence="9">The sequence shown here is derived from an EMBL/GenBank/DDBJ whole genome shotgun (WGS) entry which is preliminary data.</text>
</comment>
<dbReference type="GO" id="GO:0003941">
    <property type="term" value="F:L-serine ammonia-lyase activity"/>
    <property type="evidence" value="ECO:0007669"/>
    <property type="project" value="TreeGrafter"/>
</dbReference>
<organism evidence="9 10">
    <name type="scientific">Fodinibius salinus</name>
    <dbReference type="NCBI Taxonomy" id="860790"/>
    <lineage>
        <taxon>Bacteria</taxon>
        <taxon>Pseudomonadati</taxon>
        <taxon>Balneolota</taxon>
        <taxon>Balneolia</taxon>
        <taxon>Balneolales</taxon>
        <taxon>Balneolaceae</taxon>
        <taxon>Fodinibius</taxon>
    </lineage>
</organism>
<dbReference type="EMBL" id="VNHY01000003">
    <property type="protein sequence ID" value="TYP92731.1"/>
    <property type="molecule type" value="Genomic_DNA"/>
</dbReference>
<keyword evidence="3" id="KW-0808">Transferase</keyword>
<dbReference type="InterPro" id="IPR036052">
    <property type="entry name" value="TrpB-like_PALP_sf"/>
</dbReference>
<evidence type="ECO:0000256" key="1">
    <source>
        <dbReference type="ARBA" id="ARBA00001933"/>
    </source>
</evidence>
<dbReference type="PANTHER" id="PTHR48078">
    <property type="entry name" value="THREONINE DEHYDRATASE, MITOCHONDRIAL-RELATED"/>
    <property type="match status" value="1"/>
</dbReference>
<dbReference type="RefSeq" id="WP_148899418.1">
    <property type="nucleotide sequence ID" value="NZ_VNHY01000003.1"/>
</dbReference>
<evidence type="ECO:0000256" key="3">
    <source>
        <dbReference type="ARBA" id="ARBA00022679"/>
    </source>
</evidence>
<name>A0A5D3YH37_9BACT</name>
<dbReference type="GO" id="GO:0009088">
    <property type="term" value="P:threonine biosynthetic process"/>
    <property type="evidence" value="ECO:0007669"/>
    <property type="project" value="UniProtKB-UniRule"/>
</dbReference>
<comment type="similarity">
    <text evidence="2">Belongs to the threonine synthase family.</text>
</comment>
<keyword evidence="4 7" id="KW-0663">Pyridoxal phosphate</keyword>
<feature type="domain" description="2-isopropylmalate synthase LeuA allosteric (dimerisation)" evidence="8">
    <location>
        <begin position="439"/>
        <end position="562"/>
    </location>
</feature>